<evidence type="ECO:0000313" key="4">
    <source>
        <dbReference type="EMBL" id="CAB4829207.1"/>
    </source>
</evidence>
<keyword evidence="3" id="KW-0472">Membrane</keyword>
<feature type="compositionally biased region" description="Low complexity" evidence="2">
    <location>
        <begin position="1"/>
        <end position="11"/>
    </location>
</feature>
<feature type="transmembrane region" description="Helical" evidence="3">
    <location>
        <begin position="50"/>
        <end position="71"/>
    </location>
</feature>
<feature type="region of interest" description="Disordered" evidence="2">
    <location>
        <begin position="1"/>
        <end position="42"/>
    </location>
</feature>
<name>A0A6J7A8S7_9ZZZZ</name>
<protein>
    <submittedName>
        <fullName evidence="4">Unannotated protein</fullName>
    </submittedName>
</protein>
<keyword evidence="1" id="KW-0175">Coiled coil</keyword>
<organism evidence="4">
    <name type="scientific">freshwater metagenome</name>
    <dbReference type="NCBI Taxonomy" id="449393"/>
    <lineage>
        <taxon>unclassified sequences</taxon>
        <taxon>metagenomes</taxon>
        <taxon>ecological metagenomes</taxon>
    </lineage>
</organism>
<evidence type="ECO:0000256" key="1">
    <source>
        <dbReference type="SAM" id="Coils"/>
    </source>
</evidence>
<evidence type="ECO:0000256" key="3">
    <source>
        <dbReference type="SAM" id="Phobius"/>
    </source>
</evidence>
<gene>
    <name evidence="4" type="ORF">UFOPK3046_02250</name>
</gene>
<keyword evidence="3" id="KW-1133">Transmembrane helix</keyword>
<dbReference type="EMBL" id="CAFAAQ010000345">
    <property type="protein sequence ID" value="CAB4829207.1"/>
    <property type="molecule type" value="Genomic_DNA"/>
</dbReference>
<sequence length="622" mass="65245">MNMDQSANESGESAETESAETESTETESTETEAGVVEAGEPQKQRSKSRVVMVVAGVVAAALVIGAVGFVVSTREEPEVANAGTGTDILVFLGESVAGAAVGDGFESALGALFPEAPDPTEAKVDEVKAQIDGLTIQISALQAATQGLSDQVDKNFWSENATRLQDDLAALKNMQTSWIAPLAAEGAIYSKARIAGDTAAMATAETNLNKARDNFMNGYNNALVTNEGIADRLHNDIVPSAGATSILSARGKVLMAKGYVTAEDSQELRDLYDTIAQQQALAVYINAEFEALQENGDGLYQQNANDIVTRWRTNQAAELAALPPVIPKAVIIATPNRATANATMWMGSADSAQIPPCGLSVCPFVANPLAQVDALRTAVNARGDNDGYTPFSSYGLQLTGWDYPSTQVQLDQLTAAVASSPGTTVGEKLAAAGKGRTRDLGYVNPGVPSMERVWVNPPATSPQVLTCVNDPDWTVFGISVSEDFTFAIPNMANLNAPTAFIAGLPIAIASPTVTPGWASRPVDAICDSAVQQVWLAGNTLPSGRSSGQSDSAVLWARTVGTGVEEDYMAQSGNYNYNLPASTYPQSSVAKTFANDQTVYPSGGPNGYTCTNPPSQKFVDTNC</sequence>
<evidence type="ECO:0000256" key="2">
    <source>
        <dbReference type="SAM" id="MobiDB-lite"/>
    </source>
</evidence>
<accession>A0A6J7A8S7</accession>
<feature type="compositionally biased region" description="Acidic residues" evidence="2">
    <location>
        <begin position="12"/>
        <end position="30"/>
    </location>
</feature>
<proteinExistence type="predicted"/>
<keyword evidence="3" id="KW-0812">Transmembrane</keyword>
<reference evidence="4" key="1">
    <citation type="submission" date="2020-05" db="EMBL/GenBank/DDBJ databases">
        <authorList>
            <person name="Chiriac C."/>
            <person name="Salcher M."/>
            <person name="Ghai R."/>
            <person name="Kavagutti S V."/>
        </authorList>
    </citation>
    <scope>NUCLEOTIDE SEQUENCE</scope>
</reference>
<feature type="coiled-coil region" evidence="1">
    <location>
        <begin position="124"/>
        <end position="174"/>
    </location>
</feature>
<dbReference type="AlphaFoldDB" id="A0A6J7A8S7"/>